<keyword evidence="1" id="KW-0805">Transcription regulation</keyword>
<dbReference type="GO" id="GO:0003677">
    <property type="term" value="F:DNA binding"/>
    <property type="evidence" value="ECO:0007669"/>
    <property type="project" value="UniProtKB-KW"/>
</dbReference>
<proteinExistence type="predicted"/>
<dbReference type="Pfam" id="PF00392">
    <property type="entry name" value="GntR"/>
    <property type="match status" value="1"/>
</dbReference>
<gene>
    <name evidence="5" type="ORF">EDD80_104225</name>
</gene>
<dbReference type="PROSITE" id="PS50949">
    <property type="entry name" value="HTH_GNTR"/>
    <property type="match status" value="1"/>
</dbReference>
<evidence type="ECO:0000256" key="1">
    <source>
        <dbReference type="ARBA" id="ARBA00023015"/>
    </source>
</evidence>
<evidence type="ECO:0000313" key="6">
    <source>
        <dbReference type="Proteomes" id="UP000295807"/>
    </source>
</evidence>
<keyword evidence="6" id="KW-1185">Reference proteome</keyword>
<dbReference type="SMART" id="SM00345">
    <property type="entry name" value="HTH_GNTR"/>
    <property type="match status" value="1"/>
</dbReference>
<dbReference type="Pfam" id="PF07729">
    <property type="entry name" value="FCD"/>
    <property type="match status" value="1"/>
</dbReference>
<sequence>MKLIELKNSMKPIESSSLVDRVESNLVDFLIERKFKIGDSLPKEIDIAQTLGVSRTVVREALLRLRMIGLIESKKHRGAVITNPDILSLLSKVMNPSLLSKETLKDLYEIRLVLEMGMADLIFERMKEKDLEELTEIVAAEPLVTDENYFDRDFEYRFHSKLYQIGSNSTLTRLQLMFFPVFYYVHSSDLLKKPIRVKRYVSHKGLVEILKHGNPDLFRNAMRSHLETHFQRILMEEN</sequence>
<evidence type="ECO:0000256" key="2">
    <source>
        <dbReference type="ARBA" id="ARBA00023125"/>
    </source>
</evidence>
<feature type="domain" description="HTH gntR-type" evidence="4">
    <location>
        <begin position="16"/>
        <end position="84"/>
    </location>
</feature>
<dbReference type="GO" id="GO:0003700">
    <property type="term" value="F:DNA-binding transcription factor activity"/>
    <property type="evidence" value="ECO:0007669"/>
    <property type="project" value="InterPro"/>
</dbReference>
<dbReference type="InterPro" id="IPR000524">
    <property type="entry name" value="Tscrpt_reg_HTH_GntR"/>
</dbReference>
<evidence type="ECO:0000259" key="4">
    <source>
        <dbReference type="PROSITE" id="PS50949"/>
    </source>
</evidence>
<protein>
    <submittedName>
        <fullName evidence="5">DNA-binding FadR family transcriptional regulator</fullName>
    </submittedName>
</protein>
<dbReference type="Gene3D" id="1.20.120.530">
    <property type="entry name" value="GntR ligand-binding domain-like"/>
    <property type="match status" value="1"/>
</dbReference>
<dbReference type="PANTHER" id="PTHR43537:SF5">
    <property type="entry name" value="UXU OPERON TRANSCRIPTIONAL REGULATOR"/>
    <property type="match status" value="1"/>
</dbReference>
<reference evidence="5 6" key="1">
    <citation type="submission" date="2019-03" db="EMBL/GenBank/DDBJ databases">
        <title>Genomic Encyclopedia of Type Strains, Phase IV (KMG-IV): sequencing the most valuable type-strain genomes for metagenomic binning, comparative biology and taxonomic classification.</title>
        <authorList>
            <person name="Goeker M."/>
        </authorList>
    </citation>
    <scope>NUCLEOTIDE SEQUENCE [LARGE SCALE GENOMIC DNA]</scope>
    <source>
        <strain evidence="5 6">DSM 21100</strain>
    </source>
</reference>
<keyword evidence="3" id="KW-0804">Transcription</keyword>
<dbReference type="EMBL" id="SMAD01000004">
    <property type="protein sequence ID" value="TCS87874.1"/>
    <property type="molecule type" value="Genomic_DNA"/>
</dbReference>
<organism evidence="5 6">
    <name type="scientific">Anseongella ginsenosidimutans</name>
    <dbReference type="NCBI Taxonomy" id="496056"/>
    <lineage>
        <taxon>Bacteria</taxon>
        <taxon>Pseudomonadati</taxon>
        <taxon>Bacteroidota</taxon>
        <taxon>Sphingobacteriia</taxon>
        <taxon>Sphingobacteriales</taxon>
        <taxon>Sphingobacteriaceae</taxon>
        <taxon>Anseongella</taxon>
    </lineage>
</organism>
<keyword evidence="2 5" id="KW-0238">DNA-binding</keyword>
<dbReference type="RefSeq" id="WP_132128952.1">
    <property type="nucleotide sequence ID" value="NZ_CP042432.1"/>
</dbReference>
<dbReference type="Gene3D" id="1.10.10.10">
    <property type="entry name" value="Winged helix-like DNA-binding domain superfamily/Winged helix DNA-binding domain"/>
    <property type="match status" value="1"/>
</dbReference>
<dbReference type="SUPFAM" id="SSF46785">
    <property type="entry name" value="Winged helix' DNA-binding domain"/>
    <property type="match status" value="1"/>
</dbReference>
<evidence type="ECO:0000256" key="3">
    <source>
        <dbReference type="ARBA" id="ARBA00023163"/>
    </source>
</evidence>
<dbReference type="InterPro" id="IPR036390">
    <property type="entry name" value="WH_DNA-bd_sf"/>
</dbReference>
<dbReference type="InterPro" id="IPR036388">
    <property type="entry name" value="WH-like_DNA-bd_sf"/>
</dbReference>
<dbReference type="PANTHER" id="PTHR43537">
    <property type="entry name" value="TRANSCRIPTIONAL REGULATOR, GNTR FAMILY"/>
    <property type="match status" value="1"/>
</dbReference>
<dbReference type="InterPro" id="IPR011711">
    <property type="entry name" value="GntR_C"/>
</dbReference>
<dbReference type="PRINTS" id="PR00035">
    <property type="entry name" value="HTHGNTR"/>
</dbReference>
<dbReference type="AlphaFoldDB" id="A0A4R3KS48"/>
<dbReference type="OrthoDB" id="1040417at2"/>
<dbReference type="SMART" id="SM00895">
    <property type="entry name" value="FCD"/>
    <property type="match status" value="1"/>
</dbReference>
<dbReference type="InterPro" id="IPR008920">
    <property type="entry name" value="TF_FadR/GntR_C"/>
</dbReference>
<dbReference type="CDD" id="cd07377">
    <property type="entry name" value="WHTH_GntR"/>
    <property type="match status" value="1"/>
</dbReference>
<dbReference type="SUPFAM" id="SSF48008">
    <property type="entry name" value="GntR ligand-binding domain-like"/>
    <property type="match status" value="1"/>
</dbReference>
<comment type="caution">
    <text evidence="5">The sequence shown here is derived from an EMBL/GenBank/DDBJ whole genome shotgun (WGS) entry which is preliminary data.</text>
</comment>
<accession>A0A4R3KS48</accession>
<dbReference type="Proteomes" id="UP000295807">
    <property type="component" value="Unassembled WGS sequence"/>
</dbReference>
<evidence type="ECO:0000313" key="5">
    <source>
        <dbReference type="EMBL" id="TCS87874.1"/>
    </source>
</evidence>
<name>A0A4R3KS48_9SPHI</name>